<dbReference type="RefSeq" id="YP_010649645.1">
    <property type="nucleotide sequence ID" value="NC_070771.1"/>
</dbReference>
<organism evidence="1 2">
    <name type="scientific">Arthrobacter phage Shoya</name>
    <dbReference type="NCBI Taxonomy" id="2704035"/>
    <lineage>
        <taxon>Viruses</taxon>
        <taxon>Duplodnaviria</taxon>
        <taxon>Heunggongvirae</taxon>
        <taxon>Uroviricota</taxon>
        <taxon>Caudoviricetes</taxon>
        <taxon>Shoyavirus</taxon>
        <taxon>Shoyavirus shoya</taxon>
    </lineage>
</organism>
<proteinExistence type="predicted"/>
<accession>A0A6G6XI51</accession>
<name>A0A6G6XI51_9CAUD</name>
<dbReference type="GO" id="GO:0016787">
    <property type="term" value="F:hydrolase activity"/>
    <property type="evidence" value="ECO:0007669"/>
    <property type="project" value="UniProtKB-KW"/>
</dbReference>
<keyword evidence="1" id="KW-0378">Hydrolase</keyword>
<dbReference type="EMBL" id="MN908684">
    <property type="protein sequence ID" value="QIG57696.1"/>
    <property type="molecule type" value="Genomic_DNA"/>
</dbReference>
<dbReference type="GeneID" id="77925200"/>
<evidence type="ECO:0000313" key="1">
    <source>
        <dbReference type="EMBL" id="QIG57696.1"/>
    </source>
</evidence>
<dbReference type="SUPFAM" id="SSF52266">
    <property type="entry name" value="SGNH hydrolase"/>
    <property type="match status" value="1"/>
</dbReference>
<keyword evidence="2" id="KW-1185">Reference proteome</keyword>
<dbReference type="Proteomes" id="UP000501785">
    <property type="component" value="Segment"/>
</dbReference>
<reference evidence="1 2" key="1">
    <citation type="submission" date="2020-01" db="EMBL/GenBank/DDBJ databases">
        <authorList>
            <person name="Burbank J.R."/>
            <person name="Falkowski A.F."/>
            <person name="Granberg A.K."/>
            <person name="Hofbauer A.R."/>
            <person name="Heubel C."/>
            <person name="Larson S.M."/>
            <person name="Streitz R.J."/>
            <person name="Zoubek K.J."/>
            <person name="Bonilla J.A."/>
            <person name="Klyczek K."/>
            <person name="Garlena R.A."/>
            <person name="Russell D.A."/>
            <person name="Pope W.H."/>
            <person name="Jacobs-Sera D."/>
            <person name="Hatfull G.F."/>
        </authorList>
    </citation>
    <scope>NUCLEOTIDE SEQUENCE [LARGE SCALE GENOMIC DNA]</scope>
</reference>
<protein>
    <submittedName>
        <fullName evidence="1">Hydrolase</fullName>
    </submittedName>
</protein>
<sequence length="621" mass="64391">MAYTYEQIFAVDEANPQNIARNSTVTIFAPGDAAKTPLTITTPDGLPLANPVIVNGNGYGSAFMHATLDRVAWEGAGFTGFFTSYDGMKNEAVAARQAAEAAAANAAAEAAAAIGTATDAATTAASEAEAAATAAASSAALVGAPADTAMAAAASNSSSQFRGALNATYAPKAIVDAIPATYATKVELSTAATPTPFEALVAGLSMGYEDIGMGLIGDSTGNAVDEWFYLLGLDVAGRYPGYTVQHRSWNDTTQNYDRPVTLQTGTAGRRGILLATGATIASAGYPGTTITGDMDIRVNLKPATWRTGTQTIAAKFGSAGNRSFRFQVQSTGNLAFDWSADGTTIQPSVNSGAAVPFAEGAEGWVRVTFDVDNGASGNDVKFYTSTDGATWTQLGTTKTSAGVTSIFNSTSGYEIGARTGTAEPLTGGARIYEVEIRDGIDGPSIAPRMPTAWDWGVGTGTPVREGAPVLMLLNGSLPGAGISYLGEATRVKKFTPDYSQAIQFFSDSHNEQTTVGTSWINILSAWVTNVGVRVPLATPVLLTQNPRKSPAAYIDTHAIRRRQTMSWGKAKGHTVIDTYQAFLDSPAGLDALVATDGIHPTNNPGGGSVLWKNVILSLIPA</sequence>
<dbReference type="KEGG" id="vg:77925200"/>
<evidence type="ECO:0000313" key="2">
    <source>
        <dbReference type="Proteomes" id="UP000501785"/>
    </source>
</evidence>
<gene>
    <name evidence="1" type="primary">25</name>
    <name evidence="1" type="ORF">SEA_SHOYA_25</name>
</gene>
<dbReference type="Gene3D" id="3.40.50.1110">
    <property type="entry name" value="SGNH hydrolase"/>
    <property type="match status" value="1"/>
</dbReference>
<dbReference type="InterPro" id="IPR036514">
    <property type="entry name" value="SGNH_hydro_sf"/>
</dbReference>